<reference evidence="1 2" key="1">
    <citation type="submission" date="2016-06" db="EMBL/GenBank/DDBJ databases">
        <title>Evolution of pathogenesis and genome organization in the Tremellales.</title>
        <authorList>
            <person name="Cuomo C."/>
            <person name="Litvintseva A."/>
            <person name="Heitman J."/>
            <person name="Chen Y."/>
            <person name="Sun S."/>
            <person name="Springer D."/>
            <person name="Dromer F."/>
            <person name="Young S."/>
            <person name="Zeng Q."/>
            <person name="Chapman S."/>
            <person name="Gujja S."/>
            <person name="Saif S."/>
            <person name="Birren B."/>
        </authorList>
    </citation>
    <scope>NUCLEOTIDE SEQUENCE [LARGE SCALE GENOMIC DNA]</scope>
    <source>
        <strain evidence="1 2">ATCC 28783</strain>
    </source>
</reference>
<dbReference type="EMBL" id="SDIL01000096">
    <property type="protein sequence ID" value="RXK36487.1"/>
    <property type="molecule type" value="Genomic_DNA"/>
</dbReference>
<keyword evidence="2" id="KW-1185">Reference proteome</keyword>
<dbReference type="Proteomes" id="UP000289152">
    <property type="component" value="Unassembled WGS sequence"/>
</dbReference>
<organism evidence="1 2">
    <name type="scientific">Tremella mesenterica</name>
    <name type="common">Jelly fungus</name>
    <dbReference type="NCBI Taxonomy" id="5217"/>
    <lineage>
        <taxon>Eukaryota</taxon>
        <taxon>Fungi</taxon>
        <taxon>Dikarya</taxon>
        <taxon>Basidiomycota</taxon>
        <taxon>Agaricomycotina</taxon>
        <taxon>Tremellomycetes</taxon>
        <taxon>Tremellales</taxon>
        <taxon>Tremellaceae</taxon>
        <taxon>Tremella</taxon>
    </lineage>
</organism>
<gene>
    <name evidence="1" type="ORF">M231_06271</name>
</gene>
<accession>A0A4Q1BDV4</accession>
<dbReference type="AlphaFoldDB" id="A0A4Q1BDV4"/>
<protein>
    <submittedName>
        <fullName evidence="1">Uncharacterized protein</fullName>
    </submittedName>
</protein>
<name>A0A4Q1BDV4_TREME</name>
<evidence type="ECO:0000313" key="2">
    <source>
        <dbReference type="Proteomes" id="UP000289152"/>
    </source>
</evidence>
<comment type="caution">
    <text evidence="1">The sequence shown here is derived from an EMBL/GenBank/DDBJ whole genome shotgun (WGS) entry which is preliminary data.</text>
</comment>
<dbReference type="VEuPathDB" id="FungiDB:TREMEDRAFT_66358"/>
<feature type="non-terminal residue" evidence="1">
    <location>
        <position position="272"/>
    </location>
</feature>
<dbReference type="InParanoid" id="A0A4Q1BDV4"/>
<proteinExistence type="predicted"/>
<dbReference type="OrthoDB" id="2599942at2759"/>
<dbReference type="Pfam" id="PF14223">
    <property type="entry name" value="Retrotran_gag_2"/>
    <property type="match status" value="1"/>
</dbReference>
<sequence length="272" mass="30342">MSHSDSDDERPPTRRRVLLNNSDNYKEWERSILSRLIQKDLDEVVEADAQLPSGAPAAQKAWLRKDRKAWAVVDESLSTAVHDVLPPHVLDINSTTPTGLLAKSLLDHLRTTYSAARATRKAELYRLIWRTDIDESDPMVSISLMRRAFNDLTASSVVLADSQLSYAILIALPSSYATLSSTFYMLGDPSSADVISAIHDEFRRRQTQENGALALQAKLSRSTTKGSNWHEKTGKFGSGRTKLPVIRDGTKPYCEFHNTNSHSTTDCQAAQR</sequence>
<evidence type="ECO:0000313" key="1">
    <source>
        <dbReference type="EMBL" id="RXK36487.1"/>
    </source>
</evidence>